<dbReference type="WBParaSite" id="ALUE_0000465101-mRNA-1">
    <property type="protein sequence ID" value="ALUE_0000465101-mRNA-1"/>
    <property type="gene ID" value="ALUE_0000465101"/>
</dbReference>
<keyword evidence="1" id="KW-1185">Reference proteome</keyword>
<proteinExistence type="predicted"/>
<protein>
    <submittedName>
        <fullName evidence="2">Uncharacterized protein</fullName>
    </submittedName>
</protein>
<name>A0A0M3HR14_ASCLU</name>
<evidence type="ECO:0000313" key="2">
    <source>
        <dbReference type="WBParaSite" id="ALUE_0000465101-mRNA-1"/>
    </source>
</evidence>
<dbReference type="Proteomes" id="UP000036681">
    <property type="component" value="Unplaced"/>
</dbReference>
<dbReference type="AlphaFoldDB" id="A0A0M3HR14"/>
<reference evidence="2" key="1">
    <citation type="submission" date="2017-02" db="UniProtKB">
        <authorList>
            <consortium name="WormBaseParasite"/>
        </authorList>
    </citation>
    <scope>IDENTIFICATION</scope>
</reference>
<sequence length="207" mass="22565">MGKSGKEEPCIVLEESQPENAQRASDDGVTMIGLSRRTSGIRLSDLLRNHNIFSSTTNAVVDSASSPPETLCAATVKVENEEDDVRIALAAPSHTPCSSDAASSQSIGTSDISIGDFSNSDFSCMDDDTKLKYMWTLVAKESSLNMSLNAVNEKLMKLRSEMVAVVNERNQVTLSTRVMLIGRTSFRGGGRKREEGKGDIIRWHTYV</sequence>
<organism evidence="1 2">
    <name type="scientific">Ascaris lumbricoides</name>
    <name type="common">Giant roundworm</name>
    <dbReference type="NCBI Taxonomy" id="6252"/>
    <lineage>
        <taxon>Eukaryota</taxon>
        <taxon>Metazoa</taxon>
        <taxon>Ecdysozoa</taxon>
        <taxon>Nematoda</taxon>
        <taxon>Chromadorea</taxon>
        <taxon>Rhabditida</taxon>
        <taxon>Spirurina</taxon>
        <taxon>Ascaridomorpha</taxon>
        <taxon>Ascaridoidea</taxon>
        <taxon>Ascarididae</taxon>
        <taxon>Ascaris</taxon>
    </lineage>
</organism>
<accession>A0A0M3HR14</accession>
<evidence type="ECO:0000313" key="1">
    <source>
        <dbReference type="Proteomes" id="UP000036681"/>
    </source>
</evidence>